<dbReference type="Gene3D" id="1.10.287.2620">
    <property type="match status" value="1"/>
</dbReference>
<dbReference type="InterPro" id="IPR024317">
    <property type="entry name" value="Dynein_heavy_chain_D4_dom"/>
</dbReference>
<dbReference type="Pfam" id="PF12774">
    <property type="entry name" value="AAA_6"/>
    <property type="match status" value="1"/>
</dbReference>
<comment type="caution">
    <text evidence="18">The sequence shown here is derived from an EMBL/GenBank/DDBJ whole genome shotgun (WGS) entry which is preliminary data.</text>
</comment>
<evidence type="ECO:0000259" key="13">
    <source>
        <dbReference type="Pfam" id="PF08385"/>
    </source>
</evidence>
<keyword evidence="10" id="KW-0505">Motor protein</keyword>
<dbReference type="Gene3D" id="3.40.50.300">
    <property type="entry name" value="P-loop containing nucleotide triphosphate hydrolases"/>
    <property type="match status" value="4"/>
</dbReference>
<reference evidence="18" key="1">
    <citation type="submission" date="2023-03" db="EMBL/GenBank/DDBJ databases">
        <authorList>
            <person name="Steffen K."/>
            <person name="Cardenas P."/>
        </authorList>
    </citation>
    <scope>NUCLEOTIDE SEQUENCE</scope>
</reference>
<keyword evidence="8" id="KW-0243">Dynein</keyword>
<dbReference type="PANTHER" id="PTHR45703:SF8">
    <property type="entry name" value="DYNEINS HEAVY CHAIN"/>
    <property type="match status" value="1"/>
</dbReference>
<dbReference type="Gene3D" id="1.20.920.30">
    <property type="match status" value="1"/>
</dbReference>
<evidence type="ECO:0000259" key="14">
    <source>
        <dbReference type="Pfam" id="PF08393"/>
    </source>
</evidence>
<comment type="similarity">
    <text evidence="2">Belongs to the dynein heavy chain family.</text>
</comment>
<dbReference type="FunFam" id="1.10.287.2620:FF:000001">
    <property type="entry name" value="Cytoplasmic dynein heavy chain 1"/>
    <property type="match status" value="1"/>
</dbReference>
<evidence type="ECO:0000259" key="17">
    <source>
        <dbReference type="Pfam" id="PF17852"/>
    </source>
</evidence>
<feature type="domain" description="Dynein heavy chain hydrolytic ATP-binding dynein motor region" evidence="15">
    <location>
        <begin position="2094"/>
        <end position="2298"/>
    </location>
</feature>
<keyword evidence="11" id="KW-0206">Cytoskeleton</keyword>
<feature type="compositionally biased region" description="Low complexity" evidence="12">
    <location>
        <begin position="617"/>
        <end position="626"/>
    </location>
</feature>
<dbReference type="InterPro" id="IPR035699">
    <property type="entry name" value="AAA_6"/>
</dbReference>
<feature type="compositionally biased region" description="Basic and acidic residues" evidence="12">
    <location>
        <begin position="595"/>
        <end position="610"/>
    </location>
</feature>
<evidence type="ECO:0000256" key="6">
    <source>
        <dbReference type="ARBA" id="ARBA00022741"/>
    </source>
</evidence>
<dbReference type="Pfam" id="PF08385">
    <property type="entry name" value="DHC_N1"/>
    <property type="match status" value="1"/>
</dbReference>
<feature type="domain" description="Dynein heavy chain tail" evidence="13">
    <location>
        <begin position="216"/>
        <end position="957"/>
    </location>
</feature>
<feature type="domain" description="Dynein heavy chain linker" evidence="14">
    <location>
        <begin position="1525"/>
        <end position="1938"/>
    </location>
</feature>
<evidence type="ECO:0000256" key="12">
    <source>
        <dbReference type="SAM" id="MobiDB-lite"/>
    </source>
</evidence>
<feature type="domain" description="Dynein heavy chain AAA 5 extension" evidence="17">
    <location>
        <begin position="2687"/>
        <end position="2778"/>
    </location>
</feature>
<dbReference type="GO" id="GO:0045505">
    <property type="term" value="F:dynein intermediate chain binding"/>
    <property type="evidence" value="ECO:0007669"/>
    <property type="project" value="InterPro"/>
</dbReference>
<feature type="region of interest" description="Disordered" evidence="12">
    <location>
        <begin position="591"/>
        <end position="638"/>
    </location>
</feature>
<dbReference type="InterPro" id="IPR027417">
    <property type="entry name" value="P-loop_NTPase"/>
</dbReference>
<feature type="domain" description="Dynein heavy chain AAA module D4" evidence="16">
    <location>
        <begin position="3160"/>
        <end position="3302"/>
    </location>
</feature>
<dbReference type="Proteomes" id="UP001174909">
    <property type="component" value="Unassembled WGS sequence"/>
</dbReference>
<dbReference type="GO" id="GO:0005874">
    <property type="term" value="C:microtubule"/>
    <property type="evidence" value="ECO:0007669"/>
    <property type="project" value="UniProtKB-KW"/>
</dbReference>
<dbReference type="EMBL" id="CASHTH010001905">
    <property type="protein sequence ID" value="CAI8021577.1"/>
    <property type="molecule type" value="Genomic_DNA"/>
</dbReference>
<evidence type="ECO:0000256" key="8">
    <source>
        <dbReference type="ARBA" id="ARBA00023017"/>
    </source>
</evidence>
<dbReference type="GO" id="GO:0051959">
    <property type="term" value="F:dynein light intermediate chain binding"/>
    <property type="evidence" value="ECO:0007669"/>
    <property type="project" value="InterPro"/>
</dbReference>
<proteinExistence type="inferred from homology"/>
<evidence type="ECO:0000259" key="16">
    <source>
        <dbReference type="Pfam" id="PF12780"/>
    </source>
</evidence>
<evidence type="ECO:0000256" key="10">
    <source>
        <dbReference type="ARBA" id="ARBA00023175"/>
    </source>
</evidence>
<dbReference type="InterPro" id="IPR041466">
    <property type="entry name" value="Dynein_AAA5_ext"/>
</dbReference>
<feature type="non-terminal residue" evidence="18">
    <location>
        <position position="3305"/>
    </location>
</feature>
<feature type="compositionally biased region" description="Polar residues" evidence="12">
    <location>
        <begin position="462"/>
        <end position="472"/>
    </location>
</feature>
<sequence>MDKRHWWFASKLQETFHFGGFDNPTLLEDFLTDPDVTELINSFLAPGEPRKLFFYCDGPTPLKDGSSFNYVTLAPTVSPRRLHATSELTSEALNRGKVCLYVLRADASNEVEPSQMERELFCGEIRHSALSSLAALLCEAYNPLLHSQKDWGECSETAVASFLETFDRHSSALLETASLSQARRQLLPRPSAELQAMQQHRRTNVLSMDMVAECEELVGGCINYIEGLLLEATDERMENPHSSPLSEVSKWRQRHGLLTAVVEQLKTKEMRGVFTLLVAAKSRLLKKWKTTDSQLTDAFNTARDRVRYLESLSPHLEALEASPSLPTLLSSLLPALVAGVKKMEGISRALARSGYLGILFTKISNAILRICTASIKTYCTRQDEKDKFWDILSSVIEAKAKSNKEHPFLTHLSLCLQVASHFTESLHHVRDVLTAQPLFTFSHTPTVARSSVSLSGGHKKTSTSTGDKTNQPAAPGSLKLTLTSVPPGGAASPGIVTGVALTHVDQITTCLGEMNCRVSQVMEIVSTLAQFQSIVGSLRGLPRASGLWESDPPFVKTSLEGDNDRDIPVPEGSVNASDYLEQVFARNEYPLPPLKSEETVEKPEIAKEESSPVPRLQPETETTPPQITTPPPPPSPGDSIAEHVWCRCTAIFTALVSECPRGSSDVFSVSRGQSLTVFPTAYTSYTTHVSSLETDISNYLADAVPKMPSSLSALDVIERFSGLREREVIGKALQSATSRAFTKYSAELEEIKTIYEKQKGRPPVSPSLPPIAGTLSWVREMLVRVTKPMDTFKTNSRIMQSVASLEVCKLHNQLSTALLMQDTLLISRWHMAIETATMSLGLPLLVQDPTCCREGETSPRVRVNFTQSLLDVIAESKALGVAGVQIPQVAKVILSQEVRMKRFRQSLEQVVGDLYSALDSLDVPLRTLLLSHIDYLHRCLLPGCSTITWSTLNIDAYLHQATSAVASFQTTVSRIRSILDDHVYSVLRDIAKSSLYDVELATSRKWAPRDFSDAMKSSVVRRMSEVKDAVAGIQRAVLACIESSRSTRANTTTASSQGGWRERERGWRVTGDVGEGGEATLSYVCGLVFNAVTEKVALSLCQLSTGLRRKRGEGDGGVEESSENRVIGQLSRSFVDLSGQRTVRFQDSQTVDNPRAVLAEFSHRNRSKFSETVPQLQLEARVLLSVPRLLMKPRLSDIHSLFYQLTSLLLSLLNELCWWAGPGAGREFLVMWDASGAVALIHSEIFERFRDLEPVVDLAISSLRVHDFLWREDMHAAYQSFLQTQPTLAACCQHIERLSDVEKELGKIPALFSIGPLQLSSLPVTHSLSALTLAWKLTYASFLHDQAQSSLGPLVESRRRMTQTLQQPVETLVQLRDILQLLLDIQDLQSSIHDQYSPVENIYSLLRQYMESLPRSEVVEVDSLRGDWEDLVTLADTTRHLLLHDQRHIHQRETEKQVRELQMEMIKFSNSFDTEGPLVPGLSPHAAIQRLESFSRQCEELEAHRQLLTSVQTLLSLPVSSYPELDQTRGDLLHLHSLYSSYSQFLQFDQQFRGTLWLNVQLSEAEETLERLWEETARLPPAQQEWSPTIQLRADICQYRDLLPLLARLHSREVRNRHWLQVMRVTNCTFQLEGSAFRLSHILDASLLLYEDEVEKIVRCAQSELKLENEFHAIEESWNEQVLQFASYKGLGEVLLDVDHTHSLCEGLEGAGLRLARMLVSDHVTHMRDDVMQWAGRLARVHDLLTQWLEVQELWRQLESVFFSSSSSLSFLDETTRFKALTSSWVELMSSARVSPGVVECCESGEEGRGATLLRLSQELELCKNSLSPYLLSKRQAFPRFFFLTDDALLDILSSPLSPSSLAPHLPSLFTSTRSLLTPSPPSTANEGENPLIITAVESEELERLDLNQPVTVCGEVEVWLSLLLSSIRSSLSSLLASSLGTEDLLQPHLPCQIASLNLFLKWTSDTELALSQCRYDKRALPGLRSKFTTSVVGKLTHMLMRSRRKAGDHTSSSHHHHLVLPCQQLRLQAMTALAVWLRDVTDSLCHHTVHSGADFEWQRYPRLYVSPDSAHPDTPPSPHPQIELRCLHMRMGYGFEYAGCRALPAFTSRMNNYMISLMQGMESGLHSMVSGPRDSGKEEVVRGVAQLMGRFLFVYHCTAHSDTHTLARVMEGLAQSGGWGCLSDIHSLPRSTLSVVCHMVEAVSSALQDKLTTFKTPSGRETQLKPGMLVVFTSTGHTPWPLPPSLAPIFRTFRLPSRDPALFLLARCTALGLRSPRQLSCKLASLHHMANSQLDTRLPLHTISQVLTELVSSQRTRLVAGHTHHIKSDAGVAGGGGKGVEEHCSHRQMTSRSSPVKEAHTGQKTISLVTTPPFTQPLPPSAAREHAAVAQLTYSLLAPRFPSQERAVFLEMVKSTFALDSSVVLTPHQLVGVASQTQTPPTSSATGNDPGIEKILPTVAKKAGLVATDTWSAKVKEILSIVQLTRRHLMLTGEAASGKTTALNTAAATLNALPYQRSKVEIHRVFPGVFDDVSTLIGRFSPGGVWEDGVVISLVRRGLKASLSSMWACLDGTPSESCLHPLTELLSGSNTLTLPSGERVVGGAESGLRLVMETGNLNTATPASLHTCGVVFFGCDVLSWKPLIEVWLRSRHGKERACLRKQLPLFMGPVAAMVCGGDRGRRCWHSEVGLTQTCLAYLSSLLNIYSETAESFSQIHVLRLLVFSIIWSFGAVLEPGVEREDFGRLLKSLTNSLPDDDTVYCVFDYHVDESGEWDTWQTRLPSPRTRETTPPPVDLLGGVHVDTTDTVRVELLLDLSLSAGRNVILTGPRGSGKTSVCKHFLQARALSHVTSEGVCHLSLDGHASSSCLHRFMEVHMHHSQGSTYRPQDQRTLHLFIDDLHLPLLTTPTLQEATPPSTHEYLRQLMDSGGVYSLGKPNTLSTIENLSIFTGFTTTSSSSPYLPSPRLLRHFSIVTLPELTGAPLTTILTDSLRSHCAGRAGLEAESGGLSSVVEKTAAVFLEVRESLTPSDLPGRRHYFFSLSHIESAFQGLYHCLGSSSRPSVGLSWYHEITRSLTGPLCHSTDRDWLNSLINSIAETLPGGLPKPLPVCLSAIPLEIKQGEEQPPLETTPINQLVELELHPVIDCYDIEGTLHQYLMRGSCILCGPGGQQLHSLAKFSLYLAGYQLHTLDSSSLPAFCSSLRALFRRTGLERKPISAILTEEDMEKVGVLQELNSLFATGELPSLFSNDEMSGILHALGPSIKRDFPSEDTHPMQYFTARIARYFRLVMCVSPSSTLFTSQSQ</sequence>
<dbReference type="Pfam" id="PF08393">
    <property type="entry name" value="DHC_N2"/>
    <property type="match status" value="1"/>
</dbReference>
<organism evidence="18 19">
    <name type="scientific">Geodia barretti</name>
    <name type="common">Barrett's horny sponge</name>
    <dbReference type="NCBI Taxonomy" id="519541"/>
    <lineage>
        <taxon>Eukaryota</taxon>
        <taxon>Metazoa</taxon>
        <taxon>Porifera</taxon>
        <taxon>Demospongiae</taxon>
        <taxon>Heteroscleromorpha</taxon>
        <taxon>Tetractinellida</taxon>
        <taxon>Astrophorina</taxon>
        <taxon>Geodiidae</taxon>
        <taxon>Geodia</taxon>
    </lineage>
</organism>
<keyword evidence="7" id="KW-0067">ATP-binding</keyword>
<dbReference type="GO" id="GO:0007018">
    <property type="term" value="P:microtubule-based movement"/>
    <property type="evidence" value="ECO:0007669"/>
    <property type="project" value="InterPro"/>
</dbReference>
<dbReference type="Gene3D" id="1.20.140.100">
    <property type="entry name" value="Dynein heavy chain, N-terminal domain 2"/>
    <property type="match status" value="1"/>
</dbReference>
<dbReference type="InterPro" id="IPR042222">
    <property type="entry name" value="Dynein_2_N"/>
</dbReference>
<evidence type="ECO:0000256" key="11">
    <source>
        <dbReference type="ARBA" id="ARBA00023212"/>
    </source>
</evidence>
<dbReference type="GO" id="GO:0005524">
    <property type="term" value="F:ATP binding"/>
    <property type="evidence" value="ECO:0007669"/>
    <property type="project" value="UniProtKB-KW"/>
</dbReference>
<dbReference type="Gene3D" id="1.20.58.1120">
    <property type="match status" value="1"/>
</dbReference>
<dbReference type="InterPro" id="IPR042228">
    <property type="entry name" value="Dynein_linker_3"/>
</dbReference>
<evidence type="ECO:0000259" key="15">
    <source>
        <dbReference type="Pfam" id="PF12774"/>
    </source>
</evidence>
<feature type="compositionally biased region" description="Pro residues" evidence="12">
    <location>
        <begin position="627"/>
        <end position="636"/>
    </location>
</feature>
<evidence type="ECO:0000256" key="4">
    <source>
        <dbReference type="ARBA" id="ARBA00022701"/>
    </source>
</evidence>
<feature type="region of interest" description="Disordered" evidence="12">
    <location>
        <begin position="450"/>
        <end position="478"/>
    </location>
</feature>
<keyword evidence="6" id="KW-0547">Nucleotide-binding</keyword>
<keyword evidence="3" id="KW-0963">Cytoplasm</keyword>
<name>A0AA35S2U5_GEOBA</name>
<evidence type="ECO:0000256" key="5">
    <source>
        <dbReference type="ARBA" id="ARBA00022737"/>
    </source>
</evidence>
<evidence type="ECO:0000256" key="2">
    <source>
        <dbReference type="ARBA" id="ARBA00008887"/>
    </source>
</evidence>
<evidence type="ECO:0000256" key="9">
    <source>
        <dbReference type="ARBA" id="ARBA00023054"/>
    </source>
</evidence>
<dbReference type="Gene3D" id="3.20.180.20">
    <property type="entry name" value="Dynein heavy chain, N-terminal domain 2"/>
    <property type="match status" value="1"/>
</dbReference>
<dbReference type="InterPro" id="IPR013602">
    <property type="entry name" value="Dynein_heavy_linker"/>
</dbReference>
<protein>
    <submittedName>
        <fullName evidence="18">Dynein heavy chain 8, axonemal</fullName>
    </submittedName>
</protein>
<keyword evidence="4" id="KW-0493">Microtubule</keyword>
<comment type="subcellular location">
    <subcellularLocation>
        <location evidence="1">Cytoplasm</location>
        <location evidence="1">Cytoskeleton</location>
    </subcellularLocation>
</comment>
<dbReference type="SUPFAM" id="SSF52540">
    <property type="entry name" value="P-loop containing nucleoside triphosphate hydrolases"/>
    <property type="match status" value="2"/>
</dbReference>
<evidence type="ECO:0000313" key="19">
    <source>
        <dbReference type="Proteomes" id="UP001174909"/>
    </source>
</evidence>
<dbReference type="InterPro" id="IPR026983">
    <property type="entry name" value="DHC"/>
</dbReference>
<keyword evidence="5" id="KW-0677">Repeat</keyword>
<evidence type="ECO:0000256" key="3">
    <source>
        <dbReference type="ARBA" id="ARBA00022490"/>
    </source>
</evidence>
<gene>
    <name evidence="18" type="ORF">GBAR_LOCUS12780</name>
</gene>
<dbReference type="GO" id="GO:0030286">
    <property type="term" value="C:dynein complex"/>
    <property type="evidence" value="ECO:0007669"/>
    <property type="project" value="UniProtKB-KW"/>
</dbReference>
<dbReference type="PANTHER" id="PTHR45703">
    <property type="entry name" value="DYNEIN HEAVY CHAIN"/>
    <property type="match status" value="1"/>
</dbReference>
<evidence type="ECO:0000313" key="18">
    <source>
        <dbReference type="EMBL" id="CAI8021577.1"/>
    </source>
</evidence>
<keyword evidence="9" id="KW-0175">Coiled coil</keyword>
<evidence type="ECO:0000256" key="7">
    <source>
        <dbReference type="ARBA" id="ARBA00022840"/>
    </source>
</evidence>
<dbReference type="Gene3D" id="1.10.472.130">
    <property type="match status" value="1"/>
</dbReference>
<dbReference type="Pfam" id="PF12780">
    <property type="entry name" value="AAA_8"/>
    <property type="match status" value="1"/>
</dbReference>
<dbReference type="Pfam" id="PF12775">
    <property type="entry name" value="AAA_7"/>
    <property type="match status" value="1"/>
</dbReference>
<evidence type="ECO:0000256" key="1">
    <source>
        <dbReference type="ARBA" id="ARBA00004245"/>
    </source>
</evidence>
<dbReference type="InterPro" id="IPR013594">
    <property type="entry name" value="Dynein_heavy_tail"/>
</dbReference>
<accession>A0AA35S2U5</accession>
<keyword evidence="19" id="KW-1185">Reference proteome</keyword>
<dbReference type="Pfam" id="PF17852">
    <property type="entry name" value="Dynein_AAA_lid"/>
    <property type="match status" value="1"/>
</dbReference>